<accession>A0A1Q2LFM3</accession>
<dbReference type="AlphaFoldDB" id="A0A1Q2LFM3"/>
<organism evidence="1 2">
    <name type="scientific">Helicobacter bilis</name>
    <dbReference type="NCBI Taxonomy" id="37372"/>
    <lineage>
        <taxon>Bacteria</taxon>
        <taxon>Pseudomonadati</taxon>
        <taxon>Campylobacterota</taxon>
        <taxon>Epsilonproteobacteria</taxon>
        <taxon>Campylobacterales</taxon>
        <taxon>Helicobacteraceae</taxon>
        <taxon>Helicobacter</taxon>
    </lineage>
</organism>
<dbReference type="KEGG" id="hbl:XJ32_02690"/>
<gene>
    <name evidence="1" type="ORF">XJ32_02690</name>
</gene>
<reference evidence="1 2" key="1">
    <citation type="submission" date="2017-02" db="EMBL/GenBank/DDBJ databases">
        <title>Whole genome sequencing of Helicobacter bilis strain AAQJH.</title>
        <authorList>
            <person name="Conlan S."/>
            <person name="Thomas P.J."/>
            <person name="Mullikin J."/>
            <person name="Palmore T.N."/>
            <person name="Frank K.M."/>
            <person name="Segre J.A."/>
        </authorList>
    </citation>
    <scope>NUCLEOTIDE SEQUENCE [LARGE SCALE GENOMIC DNA]</scope>
    <source>
        <strain evidence="1 2">AAQJH</strain>
    </source>
</reference>
<proteinExistence type="predicted"/>
<evidence type="ECO:0000313" key="1">
    <source>
        <dbReference type="EMBL" id="AQQ59195.1"/>
    </source>
</evidence>
<sequence length="115" mass="14404">MMEMMDSCELKTLEQIDTRMRMEDNLYSLMNKEKWEERENMMKQRLLEEKRKEEGYPIPAQENYTYPDDKDMERLERLLPQQDYIAILTMRCENTWRADLYDNYGMKILIRWMYY</sequence>
<dbReference type="Proteomes" id="UP000188298">
    <property type="component" value="Chromosome"/>
</dbReference>
<name>A0A1Q2LFM3_9HELI</name>
<evidence type="ECO:0000313" key="2">
    <source>
        <dbReference type="Proteomes" id="UP000188298"/>
    </source>
</evidence>
<dbReference type="EMBL" id="CP019645">
    <property type="protein sequence ID" value="AQQ59195.1"/>
    <property type="molecule type" value="Genomic_DNA"/>
</dbReference>
<protein>
    <submittedName>
        <fullName evidence="1">Uncharacterized protein</fullName>
    </submittedName>
</protein>